<protein>
    <submittedName>
        <fullName evidence="1">Uncharacterized protein</fullName>
    </submittedName>
</protein>
<dbReference type="RefSeq" id="WP_087919200.1">
    <property type="nucleotide sequence ID" value="NZ_CP021780.1"/>
</dbReference>
<evidence type="ECO:0000313" key="2">
    <source>
        <dbReference type="Proteomes" id="UP000249890"/>
    </source>
</evidence>
<dbReference type="KEGG" id="pdh:B9T62_33595"/>
<gene>
    <name evidence="1" type="ORF">B9T62_33595</name>
</gene>
<dbReference type="EMBL" id="CP021780">
    <property type="protein sequence ID" value="ASA25235.1"/>
    <property type="molecule type" value="Genomic_DNA"/>
</dbReference>
<dbReference type="AlphaFoldDB" id="A0A2Z2KLN2"/>
<dbReference type="OrthoDB" id="2678828at2"/>
<keyword evidence="2" id="KW-1185">Reference proteome</keyword>
<evidence type="ECO:0000313" key="1">
    <source>
        <dbReference type="EMBL" id="ASA25235.1"/>
    </source>
</evidence>
<dbReference type="Proteomes" id="UP000249890">
    <property type="component" value="Chromosome"/>
</dbReference>
<organism evidence="1 2">
    <name type="scientific">Paenibacillus donghaensis</name>
    <dbReference type="NCBI Taxonomy" id="414771"/>
    <lineage>
        <taxon>Bacteria</taxon>
        <taxon>Bacillati</taxon>
        <taxon>Bacillota</taxon>
        <taxon>Bacilli</taxon>
        <taxon>Bacillales</taxon>
        <taxon>Paenibacillaceae</taxon>
        <taxon>Paenibacillus</taxon>
    </lineage>
</organism>
<reference evidence="1 2" key="1">
    <citation type="submission" date="2017-06" db="EMBL/GenBank/DDBJ databases">
        <title>Complete genome sequence of Paenibacillus donghaensis KCTC 13049T isolated from East Sea sediment, South Korea.</title>
        <authorList>
            <person name="Jung B.K."/>
            <person name="Hong S.-J."/>
            <person name="Shin J.-H."/>
        </authorList>
    </citation>
    <scope>NUCLEOTIDE SEQUENCE [LARGE SCALE GENOMIC DNA]</scope>
    <source>
        <strain evidence="1 2">KCTC 13049</strain>
    </source>
</reference>
<proteinExistence type="predicted"/>
<accession>A0A2Z2KLN2</accession>
<name>A0A2Z2KLN2_9BACL</name>
<sequence length="129" mass="14051">MNIKRVMVVGTMIVAISFGGINWNKTTVNAMPVAKWSSTGVADKDELLDALNQESEEELYAALYDGKSLKEIAAAKNGDLERVINLQIAELTRQLDQRLASGSISSLQYSAQRAELKELVTESALATYG</sequence>